<protein>
    <submittedName>
        <fullName evidence="1">Uncharacterized protein</fullName>
    </submittedName>
</protein>
<dbReference type="EMBL" id="CP026255">
    <property type="protein sequence ID" value="AWP12568.1"/>
    <property type="molecule type" value="Genomic_DNA"/>
</dbReference>
<sequence>MCRSLQVRVASLPQLTAISAHRGRRDSCAEPVTVEGEMELQWRPVGARDPDTKSILGGDGVLQRELAFQGFGC</sequence>
<proteinExistence type="predicted"/>
<organism evidence="1 2">
    <name type="scientific">Scophthalmus maximus</name>
    <name type="common">Turbot</name>
    <name type="synonym">Psetta maxima</name>
    <dbReference type="NCBI Taxonomy" id="52904"/>
    <lineage>
        <taxon>Eukaryota</taxon>
        <taxon>Metazoa</taxon>
        <taxon>Chordata</taxon>
        <taxon>Craniata</taxon>
        <taxon>Vertebrata</taxon>
        <taxon>Euteleostomi</taxon>
        <taxon>Actinopterygii</taxon>
        <taxon>Neopterygii</taxon>
        <taxon>Teleostei</taxon>
        <taxon>Neoteleostei</taxon>
        <taxon>Acanthomorphata</taxon>
        <taxon>Carangaria</taxon>
        <taxon>Pleuronectiformes</taxon>
        <taxon>Pleuronectoidei</taxon>
        <taxon>Scophthalmidae</taxon>
        <taxon>Scophthalmus</taxon>
    </lineage>
</organism>
<name>A0A2U9C803_SCOMX</name>
<evidence type="ECO:0000313" key="1">
    <source>
        <dbReference type="EMBL" id="AWP12568.1"/>
    </source>
</evidence>
<evidence type="ECO:0000313" key="2">
    <source>
        <dbReference type="Proteomes" id="UP000246464"/>
    </source>
</evidence>
<keyword evidence="2" id="KW-1185">Reference proteome</keyword>
<reference evidence="1 2" key="1">
    <citation type="submission" date="2017-12" db="EMBL/GenBank/DDBJ databases">
        <title>Integrating genomic resources of turbot (Scophthalmus maximus) in depth evaluation of genetic and physical mapping variation across individuals.</title>
        <authorList>
            <person name="Martinez P."/>
        </authorList>
    </citation>
    <scope>NUCLEOTIDE SEQUENCE [LARGE SCALE GENOMIC DNA]</scope>
</reference>
<dbReference type="AlphaFoldDB" id="A0A2U9C803"/>
<accession>A0A2U9C803</accession>
<dbReference type="Proteomes" id="UP000246464">
    <property type="component" value="Chromosome 13"/>
</dbReference>
<gene>
    <name evidence="1" type="ORF">SMAX5B_015338</name>
</gene>